<evidence type="ECO:0000256" key="6">
    <source>
        <dbReference type="ARBA" id="ARBA00023136"/>
    </source>
</evidence>
<dbReference type="PROSITE" id="PS50928">
    <property type="entry name" value="ABC_TM1"/>
    <property type="match status" value="1"/>
</dbReference>
<keyword evidence="6 7" id="KW-0472">Membrane</keyword>
<dbReference type="OrthoDB" id="147639at2"/>
<dbReference type="CDD" id="cd06261">
    <property type="entry name" value="TM_PBP2"/>
    <property type="match status" value="1"/>
</dbReference>
<protein>
    <submittedName>
        <fullName evidence="9">ABC transporter permease</fullName>
    </submittedName>
</protein>
<dbReference type="AlphaFoldDB" id="A0A387B6A7"/>
<feature type="transmembrane region" description="Helical" evidence="7">
    <location>
        <begin position="251"/>
        <end position="277"/>
    </location>
</feature>
<dbReference type="PANTHER" id="PTHR43163:SF6">
    <property type="entry name" value="DIPEPTIDE TRANSPORT SYSTEM PERMEASE PROTEIN DPPB-RELATED"/>
    <property type="match status" value="1"/>
</dbReference>
<comment type="similarity">
    <text evidence="7">Belongs to the binding-protein-dependent transport system permease family.</text>
</comment>
<sequence>MTLLRYLSFRLLGIVVVLFVIAVVTFALFYLLPSDPARLACGRPCTEANLAKVREYMGVDQPWFVQLGEFLRGILFGRTFGSTVTIDCDAPCFGYSFLRNATVTELISDRFPATASIALGAAILFLVTGVIGGLIASLRRNSVVDRGIMTFSIAGVSTPVYLAGILVILIFGFTLRWLPTSGYVPFEDSPVEWLTHLILPWVSVAFVSAAVYARLTRSEMLEVMGLDYIRTARAKGLAEARVIGRHGLRTALLPVVTVFGLDLGVLLGGAVITERVFAIPGIGSLLIEAVGAVDVQLIVGLTLFAAFLVVTLNLLIDLVYGILDPRVRVG</sequence>
<dbReference type="InterPro" id="IPR000515">
    <property type="entry name" value="MetI-like"/>
</dbReference>
<dbReference type="RefSeq" id="WP_120762225.1">
    <property type="nucleotide sequence ID" value="NZ_CP032630.1"/>
</dbReference>
<evidence type="ECO:0000256" key="5">
    <source>
        <dbReference type="ARBA" id="ARBA00022989"/>
    </source>
</evidence>
<accession>A0A387B6A7</accession>
<reference evidence="10" key="1">
    <citation type="submission" date="2018-09" db="EMBL/GenBank/DDBJ databases">
        <title>Genome sequencing of strain 2DFWR-13.</title>
        <authorList>
            <person name="Heo J."/>
            <person name="Kim S.-J."/>
            <person name="Kwon S.-W."/>
        </authorList>
    </citation>
    <scope>NUCLEOTIDE SEQUENCE [LARGE SCALE GENOMIC DNA]</scope>
    <source>
        <strain evidence="10">2DFWR-13</strain>
    </source>
</reference>
<dbReference type="InterPro" id="IPR035906">
    <property type="entry name" value="MetI-like_sf"/>
</dbReference>
<evidence type="ECO:0000313" key="9">
    <source>
        <dbReference type="EMBL" id="AYF97877.1"/>
    </source>
</evidence>
<feature type="transmembrane region" description="Helical" evidence="7">
    <location>
        <begin position="193"/>
        <end position="215"/>
    </location>
</feature>
<feature type="transmembrane region" description="Helical" evidence="7">
    <location>
        <begin position="12"/>
        <end position="32"/>
    </location>
</feature>
<dbReference type="Proteomes" id="UP000278886">
    <property type="component" value="Chromosome"/>
</dbReference>
<dbReference type="Pfam" id="PF19300">
    <property type="entry name" value="BPD_transp_1_N"/>
    <property type="match status" value="1"/>
</dbReference>
<dbReference type="PANTHER" id="PTHR43163">
    <property type="entry name" value="DIPEPTIDE TRANSPORT SYSTEM PERMEASE PROTEIN DPPB-RELATED"/>
    <property type="match status" value="1"/>
</dbReference>
<evidence type="ECO:0000256" key="7">
    <source>
        <dbReference type="RuleBase" id="RU363032"/>
    </source>
</evidence>
<organism evidence="9 10">
    <name type="scientific">Protaetiibacter intestinalis</name>
    <dbReference type="NCBI Taxonomy" id="2419774"/>
    <lineage>
        <taxon>Bacteria</taxon>
        <taxon>Bacillati</taxon>
        <taxon>Actinomycetota</taxon>
        <taxon>Actinomycetes</taxon>
        <taxon>Micrococcales</taxon>
        <taxon>Microbacteriaceae</taxon>
        <taxon>Protaetiibacter</taxon>
    </lineage>
</organism>
<feature type="transmembrane region" description="Helical" evidence="7">
    <location>
        <begin position="115"/>
        <end position="136"/>
    </location>
</feature>
<evidence type="ECO:0000256" key="3">
    <source>
        <dbReference type="ARBA" id="ARBA00022475"/>
    </source>
</evidence>
<feature type="transmembrane region" description="Helical" evidence="7">
    <location>
        <begin position="297"/>
        <end position="323"/>
    </location>
</feature>
<evidence type="ECO:0000256" key="4">
    <source>
        <dbReference type="ARBA" id="ARBA00022692"/>
    </source>
</evidence>
<feature type="transmembrane region" description="Helical" evidence="7">
    <location>
        <begin position="148"/>
        <end position="173"/>
    </location>
</feature>
<name>A0A387B6A7_9MICO</name>
<dbReference type="InterPro" id="IPR045621">
    <property type="entry name" value="BPD_transp_1_N"/>
</dbReference>
<dbReference type="EMBL" id="CP032630">
    <property type="protein sequence ID" value="AYF97877.1"/>
    <property type="molecule type" value="Genomic_DNA"/>
</dbReference>
<evidence type="ECO:0000313" key="10">
    <source>
        <dbReference type="Proteomes" id="UP000278886"/>
    </source>
</evidence>
<keyword evidence="10" id="KW-1185">Reference proteome</keyword>
<evidence type="ECO:0000256" key="1">
    <source>
        <dbReference type="ARBA" id="ARBA00004651"/>
    </source>
</evidence>
<comment type="subcellular location">
    <subcellularLocation>
        <location evidence="1 7">Cell membrane</location>
        <topology evidence="1 7">Multi-pass membrane protein</topology>
    </subcellularLocation>
</comment>
<proteinExistence type="inferred from homology"/>
<dbReference type="SUPFAM" id="SSF161098">
    <property type="entry name" value="MetI-like"/>
    <property type="match status" value="1"/>
</dbReference>
<gene>
    <name evidence="9" type="ORF">D7I47_06125</name>
</gene>
<feature type="domain" description="ABC transmembrane type-1" evidence="8">
    <location>
        <begin position="111"/>
        <end position="320"/>
    </location>
</feature>
<evidence type="ECO:0000256" key="2">
    <source>
        <dbReference type="ARBA" id="ARBA00022448"/>
    </source>
</evidence>
<keyword evidence="3" id="KW-1003">Cell membrane</keyword>
<keyword evidence="4 7" id="KW-0812">Transmembrane</keyword>
<dbReference type="KEGG" id="lyd:D7I47_06125"/>
<dbReference type="Pfam" id="PF00528">
    <property type="entry name" value="BPD_transp_1"/>
    <property type="match status" value="1"/>
</dbReference>
<dbReference type="GO" id="GO:0005886">
    <property type="term" value="C:plasma membrane"/>
    <property type="evidence" value="ECO:0007669"/>
    <property type="project" value="UniProtKB-SubCell"/>
</dbReference>
<dbReference type="GO" id="GO:0055085">
    <property type="term" value="P:transmembrane transport"/>
    <property type="evidence" value="ECO:0007669"/>
    <property type="project" value="InterPro"/>
</dbReference>
<evidence type="ECO:0000259" key="8">
    <source>
        <dbReference type="PROSITE" id="PS50928"/>
    </source>
</evidence>
<keyword evidence="5 7" id="KW-1133">Transmembrane helix</keyword>
<keyword evidence="2 7" id="KW-0813">Transport</keyword>
<dbReference type="Gene3D" id="1.10.3720.10">
    <property type="entry name" value="MetI-like"/>
    <property type="match status" value="1"/>
</dbReference>